<dbReference type="GO" id="GO:0016887">
    <property type="term" value="F:ATP hydrolysis activity"/>
    <property type="evidence" value="ECO:0007669"/>
    <property type="project" value="RHEA"/>
</dbReference>
<keyword evidence="1" id="KW-0378">Hydrolase</keyword>
<dbReference type="EC" id="5.6.2.3" evidence="1"/>
<keyword evidence="1" id="KW-0227">DNA damage</keyword>
<dbReference type="AlphaFoldDB" id="K0KDP0"/>
<evidence type="ECO:0000259" key="2">
    <source>
        <dbReference type="Pfam" id="PF05970"/>
    </source>
</evidence>
<evidence type="ECO:0000313" key="3">
    <source>
        <dbReference type="EMBL" id="CCH41041.1"/>
    </source>
</evidence>
<dbReference type="STRING" id="1206466.K0KDP0"/>
<comment type="cofactor">
    <cofactor evidence="1">
        <name>Mg(2+)</name>
        <dbReference type="ChEBI" id="CHEBI:18420"/>
    </cofactor>
</comment>
<dbReference type="Proteomes" id="UP000009328">
    <property type="component" value="Unassembled WGS sequence"/>
</dbReference>
<dbReference type="InterPro" id="IPR010285">
    <property type="entry name" value="DNA_helicase_pif1-like_DEAD"/>
</dbReference>
<dbReference type="GO" id="GO:0006310">
    <property type="term" value="P:DNA recombination"/>
    <property type="evidence" value="ECO:0007669"/>
    <property type="project" value="UniProtKB-KW"/>
</dbReference>
<dbReference type="GO" id="GO:0043139">
    <property type="term" value="F:5'-3' DNA helicase activity"/>
    <property type="evidence" value="ECO:0007669"/>
    <property type="project" value="UniProtKB-EC"/>
</dbReference>
<evidence type="ECO:0000313" key="4">
    <source>
        <dbReference type="Proteomes" id="UP000009328"/>
    </source>
</evidence>
<sequence length="210" mass="23130">MNRFLKDLMKNDFLFGNKVIILGGAYKQILPVVKHKASTASLNLCLFNSTLFPSFKLFNLVQNRRLMNDTTGYVDWVEKVGGGDTSVCASSASQPFRFLVPLSGNLLNNVVFSQVDLIKNVFGESFPYSSDTNQLIDLFKENILLAATNKAVNELNGLILSSLFNPNMPMGSLIAVNEVSKGPSDHQKLNYTPDNLANIDIEGFSDSVIL</sequence>
<dbReference type="Pfam" id="PF05970">
    <property type="entry name" value="PIF1"/>
    <property type="match status" value="1"/>
</dbReference>
<feature type="domain" description="DNA helicase Pif1-like DEAD-box helicase" evidence="2">
    <location>
        <begin position="2"/>
        <end position="86"/>
    </location>
</feature>
<organism evidence="3 4">
    <name type="scientific">Wickerhamomyces ciferrii (strain ATCC 14091 / BCRC 22168 / CBS 111 / JCM 3599 / NBRC 0793 / NRRL Y-1031 F-60-10)</name>
    <name type="common">Yeast</name>
    <name type="synonym">Pichia ciferrii</name>
    <dbReference type="NCBI Taxonomy" id="1206466"/>
    <lineage>
        <taxon>Eukaryota</taxon>
        <taxon>Fungi</taxon>
        <taxon>Dikarya</taxon>
        <taxon>Ascomycota</taxon>
        <taxon>Saccharomycotina</taxon>
        <taxon>Saccharomycetes</taxon>
        <taxon>Phaffomycetales</taxon>
        <taxon>Wickerhamomycetaceae</taxon>
        <taxon>Wickerhamomyces</taxon>
    </lineage>
</organism>
<comment type="catalytic activity">
    <reaction evidence="1">
        <text>ATP + H2O = ADP + phosphate + H(+)</text>
        <dbReference type="Rhea" id="RHEA:13065"/>
        <dbReference type="ChEBI" id="CHEBI:15377"/>
        <dbReference type="ChEBI" id="CHEBI:15378"/>
        <dbReference type="ChEBI" id="CHEBI:30616"/>
        <dbReference type="ChEBI" id="CHEBI:43474"/>
        <dbReference type="ChEBI" id="CHEBI:456216"/>
        <dbReference type="EC" id="5.6.2.3"/>
    </reaction>
</comment>
<dbReference type="PANTHER" id="PTHR10492">
    <property type="match status" value="1"/>
</dbReference>
<keyword evidence="1" id="KW-0234">DNA repair</keyword>
<dbReference type="GO" id="GO:0000723">
    <property type="term" value="P:telomere maintenance"/>
    <property type="evidence" value="ECO:0007669"/>
    <property type="project" value="InterPro"/>
</dbReference>
<dbReference type="GO" id="GO:0005524">
    <property type="term" value="F:ATP binding"/>
    <property type="evidence" value="ECO:0007669"/>
    <property type="project" value="UniProtKB-KW"/>
</dbReference>
<keyword evidence="1" id="KW-0067">ATP-binding</keyword>
<gene>
    <name evidence="3" type="ORF">BN7_578</name>
</gene>
<comment type="similarity">
    <text evidence="1">Belongs to the helicase family.</text>
</comment>
<protein>
    <recommendedName>
        <fullName evidence="1">ATP-dependent DNA helicase</fullName>
        <ecNumber evidence="1">5.6.2.3</ecNumber>
    </recommendedName>
</protein>
<keyword evidence="1" id="KW-0547">Nucleotide-binding</keyword>
<dbReference type="EMBL" id="CAIF01000011">
    <property type="protein sequence ID" value="CCH41041.1"/>
    <property type="molecule type" value="Genomic_DNA"/>
</dbReference>
<evidence type="ECO:0000256" key="1">
    <source>
        <dbReference type="RuleBase" id="RU363044"/>
    </source>
</evidence>
<proteinExistence type="inferred from homology"/>
<reference evidence="3 4" key="1">
    <citation type="journal article" date="2012" name="Eukaryot. Cell">
        <title>Draft genome sequence of Wickerhamomyces ciferrii NRRL Y-1031 F-60-10.</title>
        <authorList>
            <person name="Schneider J."/>
            <person name="Andrea H."/>
            <person name="Blom J."/>
            <person name="Jaenicke S."/>
            <person name="Ruckert C."/>
            <person name="Schorsch C."/>
            <person name="Szczepanowski R."/>
            <person name="Farwick M."/>
            <person name="Goesmann A."/>
            <person name="Puhler A."/>
            <person name="Schaffer S."/>
            <person name="Tauch A."/>
            <person name="Kohler T."/>
            <person name="Brinkrolf K."/>
        </authorList>
    </citation>
    <scope>NUCLEOTIDE SEQUENCE [LARGE SCALE GENOMIC DNA]</scope>
    <source>
        <strain evidence="4">ATCC 14091 / BCRC 22168 / CBS 111 / JCM 3599 / NBRC 0793 / NRRL Y-1031 F-60-10</strain>
    </source>
</reference>
<dbReference type="eggNOG" id="KOG0987">
    <property type="taxonomic scope" value="Eukaryota"/>
</dbReference>
<dbReference type="InParanoid" id="K0KDP0"/>
<dbReference type="GO" id="GO:0006281">
    <property type="term" value="P:DNA repair"/>
    <property type="evidence" value="ECO:0007669"/>
    <property type="project" value="UniProtKB-KW"/>
</dbReference>
<keyword evidence="1" id="KW-0347">Helicase</keyword>
<keyword evidence="4" id="KW-1185">Reference proteome</keyword>
<comment type="caution">
    <text evidence="3">The sequence shown here is derived from an EMBL/GenBank/DDBJ whole genome shotgun (WGS) entry which is preliminary data.</text>
</comment>
<name>K0KDP0_WICCF</name>
<accession>K0KDP0</accession>
<dbReference type="HOGENOM" id="CLU_1310957_0_0_1"/>
<keyword evidence="1" id="KW-0233">DNA recombination</keyword>